<evidence type="ECO:0000256" key="1">
    <source>
        <dbReference type="ARBA" id="ARBA00000086"/>
    </source>
</evidence>
<dbReference type="SMART" id="SM01009">
    <property type="entry name" value="AlkA_N"/>
    <property type="match status" value="1"/>
</dbReference>
<dbReference type="GO" id="GO:0032993">
    <property type="term" value="C:protein-DNA complex"/>
    <property type="evidence" value="ECO:0007669"/>
    <property type="project" value="TreeGrafter"/>
</dbReference>
<evidence type="ECO:0000256" key="2">
    <source>
        <dbReference type="ARBA" id="ARBA00012000"/>
    </source>
</evidence>
<name>A0A7Y0QJI5_CELFI</name>
<evidence type="ECO:0000256" key="4">
    <source>
        <dbReference type="ARBA" id="ARBA00023204"/>
    </source>
</evidence>
<dbReference type="PANTHER" id="PTHR43003">
    <property type="entry name" value="DNA-3-METHYLADENINE GLYCOSYLASE"/>
    <property type="match status" value="1"/>
</dbReference>
<evidence type="ECO:0000259" key="6">
    <source>
        <dbReference type="SMART" id="SM01009"/>
    </source>
</evidence>
<reference evidence="7 8" key="1">
    <citation type="submission" date="2020-04" db="EMBL/GenBank/DDBJ databases">
        <title>Sequencing and Assembly of C. fimi.</title>
        <authorList>
            <person name="Ramsey A.R."/>
        </authorList>
    </citation>
    <scope>NUCLEOTIDE SEQUENCE [LARGE SCALE GENOMIC DNA]</scope>
    <source>
        <strain evidence="7 8">SB</strain>
    </source>
</reference>
<dbReference type="InterPro" id="IPR003265">
    <property type="entry name" value="HhH-GPD_domain"/>
</dbReference>
<feature type="domain" description="DNA-3-methyladenine glycosylase AlkA N-terminal" evidence="6">
    <location>
        <begin position="4"/>
        <end position="121"/>
    </location>
</feature>
<organism evidence="7 8">
    <name type="scientific">Cellulomonas fimi</name>
    <dbReference type="NCBI Taxonomy" id="1708"/>
    <lineage>
        <taxon>Bacteria</taxon>
        <taxon>Bacillati</taxon>
        <taxon>Actinomycetota</taxon>
        <taxon>Actinomycetes</taxon>
        <taxon>Micrococcales</taxon>
        <taxon>Cellulomonadaceae</taxon>
        <taxon>Cellulomonas</taxon>
    </lineage>
</organism>
<dbReference type="SUPFAM" id="SSF55945">
    <property type="entry name" value="TATA-box binding protein-like"/>
    <property type="match status" value="1"/>
</dbReference>
<dbReference type="InterPro" id="IPR051912">
    <property type="entry name" value="Alkylbase_DNA_Glycosylase/TA"/>
</dbReference>
<dbReference type="InterPro" id="IPR010316">
    <property type="entry name" value="AlkA_N"/>
</dbReference>
<dbReference type="Gene3D" id="1.10.340.30">
    <property type="entry name" value="Hypothetical protein, domain 2"/>
    <property type="match status" value="1"/>
</dbReference>
<dbReference type="Gene3D" id="1.10.1670.10">
    <property type="entry name" value="Helix-hairpin-Helix base-excision DNA repair enzymes (C-terminal)"/>
    <property type="match status" value="1"/>
</dbReference>
<protein>
    <recommendedName>
        <fullName evidence="2">DNA-3-methyladenine glycosylase II</fullName>
        <ecNumber evidence="2">3.2.2.21</ecNumber>
    </recommendedName>
</protein>
<keyword evidence="4" id="KW-0234">DNA repair</keyword>
<dbReference type="Proteomes" id="UP000562124">
    <property type="component" value="Unassembled WGS sequence"/>
</dbReference>
<dbReference type="GO" id="GO:0005737">
    <property type="term" value="C:cytoplasm"/>
    <property type="evidence" value="ECO:0007669"/>
    <property type="project" value="TreeGrafter"/>
</dbReference>
<comment type="catalytic activity">
    <reaction evidence="1">
        <text>Hydrolysis of alkylated DNA, releasing 3-methyladenine, 3-methylguanine, 7-methylguanine and 7-methyladenine.</text>
        <dbReference type="EC" id="3.2.2.21"/>
    </reaction>
</comment>
<dbReference type="PANTHER" id="PTHR43003:SF13">
    <property type="entry name" value="DNA-3-METHYLADENINE GLYCOSYLASE 2"/>
    <property type="match status" value="1"/>
</dbReference>
<dbReference type="EMBL" id="JABCJJ010000033">
    <property type="protein sequence ID" value="NMR21377.1"/>
    <property type="molecule type" value="Genomic_DNA"/>
</dbReference>
<feature type="domain" description="HhH-GPD" evidence="5">
    <location>
        <begin position="131"/>
        <end position="283"/>
    </location>
</feature>
<dbReference type="InterPro" id="IPR011257">
    <property type="entry name" value="DNA_glycosylase"/>
</dbReference>
<dbReference type="GO" id="GO:0043916">
    <property type="term" value="F:DNA-7-methylguanine glycosylase activity"/>
    <property type="evidence" value="ECO:0007669"/>
    <property type="project" value="TreeGrafter"/>
</dbReference>
<dbReference type="Gene3D" id="3.30.310.20">
    <property type="entry name" value="DNA-3-methyladenine glycosylase AlkA, N-terminal domain"/>
    <property type="match status" value="1"/>
</dbReference>
<dbReference type="SMART" id="SM00478">
    <property type="entry name" value="ENDO3c"/>
    <property type="match status" value="1"/>
</dbReference>
<dbReference type="GO" id="GO:0008725">
    <property type="term" value="F:DNA-3-methyladenine glycosylase activity"/>
    <property type="evidence" value="ECO:0007669"/>
    <property type="project" value="TreeGrafter"/>
</dbReference>
<keyword evidence="3" id="KW-0227">DNA damage</keyword>
<dbReference type="InterPro" id="IPR037046">
    <property type="entry name" value="AlkA_N_sf"/>
</dbReference>
<comment type="caution">
    <text evidence="7">The sequence shown here is derived from an EMBL/GenBank/DDBJ whole genome shotgun (WGS) entry which is preliminary data.</text>
</comment>
<accession>A0A7Y0QJI5</accession>
<dbReference type="EC" id="3.2.2.21" evidence="2"/>
<gene>
    <name evidence="7" type="ORF">HIR71_14330</name>
</gene>
<dbReference type="Pfam" id="PF00730">
    <property type="entry name" value="HhH-GPD"/>
    <property type="match status" value="1"/>
</dbReference>
<dbReference type="SUPFAM" id="SSF48150">
    <property type="entry name" value="DNA-glycosylase"/>
    <property type="match status" value="1"/>
</dbReference>
<evidence type="ECO:0000313" key="8">
    <source>
        <dbReference type="Proteomes" id="UP000562124"/>
    </source>
</evidence>
<dbReference type="GO" id="GO:0032131">
    <property type="term" value="F:alkylated DNA binding"/>
    <property type="evidence" value="ECO:0007669"/>
    <property type="project" value="TreeGrafter"/>
</dbReference>
<keyword evidence="8" id="KW-1185">Reference proteome</keyword>
<evidence type="ECO:0000313" key="7">
    <source>
        <dbReference type="EMBL" id="NMR21377.1"/>
    </source>
</evidence>
<dbReference type="GO" id="GO:0006285">
    <property type="term" value="P:base-excision repair, AP site formation"/>
    <property type="evidence" value="ECO:0007669"/>
    <property type="project" value="TreeGrafter"/>
</dbReference>
<proteinExistence type="predicted"/>
<evidence type="ECO:0000259" key="5">
    <source>
        <dbReference type="SMART" id="SM00478"/>
    </source>
</evidence>
<dbReference type="InterPro" id="IPR023170">
    <property type="entry name" value="HhH_base_excis_C"/>
</dbReference>
<dbReference type="AlphaFoldDB" id="A0A7Y0QJI5"/>
<dbReference type="GO" id="GO:0006307">
    <property type="term" value="P:DNA alkylation repair"/>
    <property type="evidence" value="ECO:0007669"/>
    <property type="project" value="TreeGrafter"/>
</dbReference>
<dbReference type="Pfam" id="PF06029">
    <property type="entry name" value="AlkA_N"/>
    <property type="match status" value="1"/>
</dbReference>
<sequence>MSTSVDLGLTEPFAHGPALAVLAAHAVAGCEVVDVAAGTHRRLVAGAHGPVAVTIALGATAVELTVESDEDADVRAAVGAVRTYLDLDLDPADVIAVLGVDPVVGHLVRTTPGLRVIGHPDGFEAGCTTILGQQVSLAAARTFVARLAAAYGRPGPGGLRQFPAPGDVAARTPAEIQAAVRVPAARARTLHAFATACADGLRLDAQGDHADIRRRLLALPGVGPWTVEYLAVRLLRDQDAFPAGDLVLRRALGVPDARAAAETARSWSPLRAYALFHLWTEAAYARRGPAEALDGR</sequence>
<evidence type="ECO:0000256" key="3">
    <source>
        <dbReference type="ARBA" id="ARBA00022763"/>
    </source>
</evidence>